<keyword evidence="2" id="KW-0121">Carboxypeptidase</keyword>
<keyword evidence="4" id="KW-0378">Hydrolase</keyword>
<organism evidence="8">
    <name type="scientific">marine metagenome</name>
    <dbReference type="NCBI Taxonomy" id="408172"/>
    <lineage>
        <taxon>unclassified sequences</taxon>
        <taxon>metagenomes</taxon>
        <taxon>ecological metagenomes</taxon>
    </lineage>
</organism>
<dbReference type="PANTHER" id="PTHR30237">
    <property type="entry name" value="MURAMOYLTETRAPEPTIDE CARBOXYPEPTIDASE"/>
    <property type="match status" value="1"/>
</dbReference>
<dbReference type="InterPro" id="IPR003507">
    <property type="entry name" value="S66_fam"/>
</dbReference>
<evidence type="ECO:0000313" key="8">
    <source>
        <dbReference type="EMBL" id="SVA97002.1"/>
    </source>
</evidence>
<protein>
    <recommendedName>
        <fullName evidence="9">LD-carboxypeptidase</fullName>
    </recommendedName>
</protein>
<dbReference type="InterPro" id="IPR040449">
    <property type="entry name" value="Peptidase_S66_N"/>
</dbReference>
<keyword evidence="5" id="KW-0720">Serine protease</keyword>
<dbReference type="GO" id="GO:0006508">
    <property type="term" value="P:proteolysis"/>
    <property type="evidence" value="ECO:0007669"/>
    <property type="project" value="UniProtKB-KW"/>
</dbReference>
<evidence type="ECO:0000259" key="6">
    <source>
        <dbReference type="Pfam" id="PF02016"/>
    </source>
</evidence>
<reference evidence="8" key="1">
    <citation type="submission" date="2018-05" db="EMBL/GenBank/DDBJ databases">
        <authorList>
            <person name="Lanie J.A."/>
            <person name="Ng W.-L."/>
            <person name="Kazmierczak K.M."/>
            <person name="Andrzejewski T.M."/>
            <person name="Davidsen T.M."/>
            <person name="Wayne K.J."/>
            <person name="Tettelin H."/>
            <person name="Glass J.I."/>
            <person name="Rusch D."/>
            <person name="Podicherti R."/>
            <person name="Tsui H.-C.T."/>
            <person name="Winkler M.E."/>
        </authorList>
    </citation>
    <scope>NUCLEOTIDE SEQUENCE</scope>
</reference>
<dbReference type="InterPro" id="IPR040921">
    <property type="entry name" value="Peptidase_S66C"/>
</dbReference>
<dbReference type="Pfam" id="PF17676">
    <property type="entry name" value="Peptidase_S66C"/>
    <property type="match status" value="1"/>
</dbReference>
<dbReference type="Pfam" id="PF02016">
    <property type="entry name" value="Peptidase_S66"/>
    <property type="match status" value="1"/>
</dbReference>
<gene>
    <name evidence="8" type="ORF">METZ01_LOCUS149856</name>
</gene>
<keyword evidence="3" id="KW-0645">Protease</keyword>
<dbReference type="GO" id="GO:0004180">
    <property type="term" value="F:carboxypeptidase activity"/>
    <property type="evidence" value="ECO:0007669"/>
    <property type="project" value="UniProtKB-KW"/>
</dbReference>
<dbReference type="InterPro" id="IPR029062">
    <property type="entry name" value="Class_I_gatase-like"/>
</dbReference>
<dbReference type="PANTHER" id="PTHR30237:SF2">
    <property type="entry name" value="MUREIN TETRAPEPTIDE CARBOXYPEPTIDASE"/>
    <property type="match status" value="1"/>
</dbReference>
<feature type="domain" description="LD-carboxypeptidase C-terminal" evidence="7">
    <location>
        <begin position="209"/>
        <end position="322"/>
    </location>
</feature>
<dbReference type="Gene3D" id="3.50.30.60">
    <property type="entry name" value="LD-carboxypeptidase A C-terminal domain-like"/>
    <property type="match status" value="1"/>
</dbReference>
<evidence type="ECO:0000259" key="7">
    <source>
        <dbReference type="Pfam" id="PF17676"/>
    </source>
</evidence>
<dbReference type="Gene3D" id="3.40.50.10740">
    <property type="entry name" value="Class I glutamine amidotransferase-like"/>
    <property type="match status" value="1"/>
</dbReference>
<dbReference type="AlphaFoldDB" id="A0A382A7C5"/>
<evidence type="ECO:0000256" key="1">
    <source>
        <dbReference type="ARBA" id="ARBA00010233"/>
    </source>
</evidence>
<dbReference type="InterPro" id="IPR027461">
    <property type="entry name" value="Carboxypeptidase_A_C_sf"/>
</dbReference>
<evidence type="ECO:0008006" key="9">
    <source>
        <dbReference type="Google" id="ProtNLM"/>
    </source>
</evidence>
<dbReference type="EMBL" id="UINC01024067">
    <property type="protein sequence ID" value="SVA97002.1"/>
    <property type="molecule type" value="Genomic_DNA"/>
</dbReference>
<evidence type="ECO:0000256" key="2">
    <source>
        <dbReference type="ARBA" id="ARBA00022645"/>
    </source>
</evidence>
<evidence type="ECO:0000256" key="4">
    <source>
        <dbReference type="ARBA" id="ARBA00022801"/>
    </source>
</evidence>
<evidence type="ECO:0000256" key="3">
    <source>
        <dbReference type="ARBA" id="ARBA00022670"/>
    </source>
</evidence>
<comment type="similarity">
    <text evidence="1">Belongs to the peptidase S66 family.</text>
</comment>
<dbReference type="PIRSF" id="PIRSF028757">
    <property type="entry name" value="LD-carboxypeptidase"/>
    <property type="match status" value="1"/>
</dbReference>
<feature type="domain" description="LD-carboxypeptidase N-terminal" evidence="6">
    <location>
        <begin position="47"/>
        <end position="164"/>
    </location>
</feature>
<dbReference type="InterPro" id="IPR027478">
    <property type="entry name" value="LdcA_N"/>
</dbReference>
<dbReference type="GO" id="GO:0008236">
    <property type="term" value="F:serine-type peptidase activity"/>
    <property type="evidence" value="ECO:0007669"/>
    <property type="project" value="UniProtKB-KW"/>
</dbReference>
<sequence>MNLNKLFYLFFTILITINTTTEISSKNLKEMDNNLIRPEYLKAGDTIAIVAPSGVLNDQENYIKKAKKLLESWELNVIIGKNVFNNYGHFSGTDKERTKDFQKALDDKTISAIWCARGGYGAMRIIDDLNYSEYLKSPKWIIGYSDITAIHNDLNILGSESIHGIMCKSLEDKDINNDRSIQTLKDVLFGKKLSYNLNHIPENKLGKRSGKIVGGNLTLLHCLVGSKSSINTEGKILFIEDLGEYHYHIDRMLISLKRAGYFDHCNGLIVGDFSDLRKNTTPFGKNIKEIILDAVKEFDFPVLFDFPAGHEELNMPIILGRDIIMDVNNSKSTIEFL</sequence>
<dbReference type="SUPFAM" id="SSF52317">
    <property type="entry name" value="Class I glutamine amidotransferase-like"/>
    <property type="match status" value="1"/>
</dbReference>
<accession>A0A382A7C5</accession>
<name>A0A382A7C5_9ZZZZ</name>
<proteinExistence type="inferred from homology"/>
<dbReference type="SUPFAM" id="SSF141986">
    <property type="entry name" value="LD-carboxypeptidase A C-terminal domain-like"/>
    <property type="match status" value="1"/>
</dbReference>
<dbReference type="CDD" id="cd07025">
    <property type="entry name" value="Peptidase_S66"/>
    <property type="match status" value="1"/>
</dbReference>
<evidence type="ECO:0000256" key="5">
    <source>
        <dbReference type="ARBA" id="ARBA00022825"/>
    </source>
</evidence>